<dbReference type="KEGG" id="pect:BN1012_Phect1092"/>
<feature type="binding site" evidence="9">
    <location>
        <position position="107"/>
    </location>
    <ligand>
        <name>Zn(2+)</name>
        <dbReference type="ChEBI" id="CHEBI:29105"/>
    </ligand>
</feature>
<name>X5MMK9_9HYPH</name>
<keyword evidence="3 9" id="KW-0479">Metal-binding</keyword>
<evidence type="ECO:0000313" key="11">
    <source>
        <dbReference type="Proteomes" id="UP000032160"/>
    </source>
</evidence>
<evidence type="ECO:0000256" key="1">
    <source>
        <dbReference type="ARBA" id="ARBA00004496"/>
    </source>
</evidence>
<dbReference type="GO" id="GO:0005975">
    <property type="term" value="P:carbohydrate metabolic process"/>
    <property type="evidence" value="ECO:0007669"/>
    <property type="project" value="InterPro"/>
</dbReference>
<protein>
    <recommendedName>
        <fullName evidence="6 7">D,D-heptose 1,7-bisphosphate phosphatase</fullName>
        <ecNumber evidence="7">3.1.3.-</ecNumber>
    </recommendedName>
</protein>
<dbReference type="GO" id="GO:0046872">
    <property type="term" value="F:metal ion binding"/>
    <property type="evidence" value="ECO:0007669"/>
    <property type="project" value="UniProtKB-KW"/>
</dbReference>
<evidence type="ECO:0000256" key="5">
    <source>
        <dbReference type="ARBA" id="ARBA00023277"/>
    </source>
</evidence>
<dbReference type="InterPro" id="IPR006543">
    <property type="entry name" value="Histidinol-phos"/>
</dbReference>
<dbReference type="GO" id="GO:0005737">
    <property type="term" value="C:cytoplasm"/>
    <property type="evidence" value="ECO:0007669"/>
    <property type="project" value="UniProtKB-SubCell"/>
</dbReference>
<sequence length="186" mass="20182">MVAGPAGSELRRAVFLDRDGIINESVVRNGKPYPPATLEDVVILPGVKDALERLKAAGYLTIIATNQPDVTTGKQLQSVVDAIHDMMRETLALDDIRACFCVEGPDCPCYKPKPGLLTEAAKDWKVELKQSFMVGDRWRDVGAGQAAGCTTFFVDYGYHEDLTFTPDFTVSGLSEAADIIISGRAD</sequence>
<comment type="cofactor">
    <cofactor evidence="9">
        <name>Zn(2+)</name>
        <dbReference type="ChEBI" id="CHEBI:29105"/>
    </cofactor>
</comment>
<keyword evidence="9" id="KW-0862">Zinc</keyword>
<gene>
    <name evidence="10" type="ORF">BN1012_Phect1092</name>
</gene>
<dbReference type="InterPro" id="IPR006549">
    <property type="entry name" value="HAD-SF_hydro_IIIA"/>
</dbReference>
<dbReference type="InterPro" id="IPR023214">
    <property type="entry name" value="HAD_sf"/>
</dbReference>
<dbReference type="EMBL" id="HG966617">
    <property type="protein sequence ID" value="CDO59306.1"/>
    <property type="molecule type" value="Genomic_DNA"/>
</dbReference>
<dbReference type="EC" id="3.1.3.-" evidence="7"/>
<evidence type="ECO:0000256" key="8">
    <source>
        <dbReference type="PIRSR" id="PIRSR004682-1"/>
    </source>
</evidence>
<dbReference type="Gene3D" id="3.40.50.1000">
    <property type="entry name" value="HAD superfamily/HAD-like"/>
    <property type="match status" value="1"/>
</dbReference>
<comment type="cofactor">
    <cofactor evidence="9">
        <name>Mg(2+)</name>
        <dbReference type="ChEBI" id="CHEBI:18420"/>
    </cofactor>
</comment>
<dbReference type="NCBIfam" id="TIGR01656">
    <property type="entry name" value="Histidinol-ppas"/>
    <property type="match status" value="1"/>
</dbReference>
<dbReference type="RefSeq" id="WP_043949996.1">
    <property type="nucleotide sequence ID" value="NZ_HG966617.1"/>
</dbReference>
<evidence type="ECO:0000256" key="6">
    <source>
        <dbReference type="ARBA" id="ARBA00031828"/>
    </source>
</evidence>
<dbReference type="GO" id="GO:0016791">
    <property type="term" value="F:phosphatase activity"/>
    <property type="evidence" value="ECO:0007669"/>
    <property type="project" value="InterPro"/>
</dbReference>
<evidence type="ECO:0000256" key="9">
    <source>
        <dbReference type="PIRSR" id="PIRSR004682-4"/>
    </source>
</evidence>
<dbReference type="PANTHER" id="PTHR42891">
    <property type="entry name" value="D-GLYCERO-BETA-D-MANNO-HEPTOSE-1,7-BISPHOSPHATE 7-PHOSPHATASE"/>
    <property type="match status" value="1"/>
</dbReference>
<feature type="active site" description="Proton donor" evidence="8">
    <location>
        <position position="19"/>
    </location>
</feature>
<dbReference type="PIRSF" id="PIRSF004682">
    <property type="entry name" value="GmhB"/>
    <property type="match status" value="1"/>
</dbReference>
<comment type="similarity">
    <text evidence="7">Belongs to the gmhB family.</text>
</comment>
<keyword evidence="4 7" id="KW-0378">Hydrolase</keyword>
<dbReference type="Pfam" id="PF00702">
    <property type="entry name" value="Hydrolase"/>
    <property type="match status" value="1"/>
</dbReference>
<evidence type="ECO:0000313" key="10">
    <source>
        <dbReference type="EMBL" id="CDO59306.1"/>
    </source>
</evidence>
<dbReference type="OrthoDB" id="9814110at2"/>
<dbReference type="AlphaFoldDB" id="X5MMK9"/>
<feature type="binding site" evidence="9">
    <location>
        <position position="99"/>
    </location>
    <ligand>
        <name>Zn(2+)</name>
        <dbReference type="ChEBI" id="CHEBI:29105"/>
    </ligand>
</feature>
<evidence type="ECO:0000256" key="7">
    <source>
        <dbReference type="PIRNR" id="PIRNR004682"/>
    </source>
</evidence>
<dbReference type="PATRIC" id="fig|1458461.3.peg.1092"/>
<keyword evidence="2 7" id="KW-0963">Cytoplasm</keyword>
<organism evidence="10 11">
    <name type="scientific">Candidatus Phaeomarinibacter ectocarpi</name>
    <dbReference type="NCBI Taxonomy" id="1458461"/>
    <lineage>
        <taxon>Bacteria</taxon>
        <taxon>Pseudomonadati</taxon>
        <taxon>Pseudomonadota</taxon>
        <taxon>Alphaproteobacteria</taxon>
        <taxon>Hyphomicrobiales</taxon>
        <taxon>Parvibaculaceae</taxon>
        <taxon>Candidatus Phaeomarinibacter</taxon>
    </lineage>
</organism>
<proteinExistence type="inferred from homology"/>
<accession>X5MMK9</accession>
<dbReference type="SUPFAM" id="SSF56784">
    <property type="entry name" value="HAD-like"/>
    <property type="match status" value="1"/>
</dbReference>
<dbReference type="Proteomes" id="UP000032160">
    <property type="component" value="Chromosome I"/>
</dbReference>
<comment type="subcellular location">
    <subcellularLocation>
        <location evidence="1 7">Cytoplasm</location>
    </subcellularLocation>
</comment>
<keyword evidence="9" id="KW-0460">Magnesium</keyword>
<dbReference type="NCBIfam" id="TIGR01662">
    <property type="entry name" value="HAD-SF-IIIA"/>
    <property type="match status" value="1"/>
</dbReference>
<dbReference type="PANTHER" id="PTHR42891:SF1">
    <property type="entry name" value="D-GLYCERO-BETA-D-MANNO-HEPTOSE-1,7-BISPHOSPHATE 7-PHOSPHATASE"/>
    <property type="match status" value="1"/>
</dbReference>
<reference evidence="10 11" key="1">
    <citation type="journal article" date="2014" name="Front. Genet.">
        <title>Genome and metabolic network of "Candidatus Phaeomarinobacter ectocarpi" Ec32, a new candidate genus of Alphaproteobacteria frequently associated with brown algae.</title>
        <authorList>
            <person name="Dittami S.M."/>
            <person name="Barbeyron T."/>
            <person name="Boyen C."/>
            <person name="Cambefort J."/>
            <person name="Collet G."/>
            <person name="Delage L."/>
            <person name="Gobet A."/>
            <person name="Groisillier A."/>
            <person name="Leblanc C."/>
            <person name="Michel G."/>
            <person name="Scornet D."/>
            <person name="Siegel A."/>
            <person name="Tapia J.E."/>
            <person name="Tonon T."/>
        </authorList>
    </citation>
    <scope>NUCLEOTIDE SEQUENCE [LARGE SCALE GENOMIC DNA]</scope>
    <source>
        <strain evidence="10 11">Ec32</strain>
    </source>
</reference>
<dbReference type="HOGENOM" id="CLU_085077_2_1_5"/>
<feature type="active site" description="Nucleophile" evidence="8">
    <location>
        <position position="17"/>
    </location>
</feature>
<keyword evidence="5 7" id="KW-0119">Carbohydrate metabolism</keyword>
<feature type="binding site" evidence="9">
    <location>
        <position position="136"/>
    </location>
    <ligand>
        <name>Mg(2+)</name>
        <dbReference type="ChEBI" id="CHEBI:18420"/>
    </ligand>
</feature>
<evidence type="ECO:0000256" key="4">
    <source>
        <dbReference type="ARBA" id="ARBA00022801"/>
    </source>
</evidence>
<evidence type="ECO:0000256" key="3">
    <source>
        <dbReference type="ARBA" id="ARBA00022723"/>
    </source>
</evidence>
<evidence type="ECO:0000256" key="2">
    <source>
        <dbReference type="ARBA" id="ARBA00022490"/>
    </source>
</evidence>
<keyword evidence="11" id="KW-1185">Reference proteome</keyword>
<dbReference type="InterPro" id="IPR004446">
    <property type="entry name" value="Heptose_bisP_phosphatase"/>
</dbReference>
<dbReference type="STRING" id="1458461.BN1012_Phect1092"/>
<feature type="binding site" evidence="9">
    <location>
        <position position="109"/>
    </location>
    <ligand>
        <name>Zn(2+)</name>
        <dbReference type="ChEBI" id="CHEBI:29105"/>
    </ligand>
</feature>
<feature type="binding site" evidence="9">
    <location>
        <position position="17"/>
    </location>
    <ligand>
        <name>Mg(2+)</name>
        <dbReference type="ChEBI" id="CHEBI:18420"/>
    </ligand>
</feature>
<feature type="binding site" evidence="9">
    <location>
        <position position="19"/>
    </location>
    <ligand>
        <name>Mg(2+)</name>
        <dbReference type="ChEBI" id="CHEBI:18420"/>
    </ligand>
</feature>
<dbReference type="InterPro" id="IPR036412">
    <property type="entry name" value="HAD-like_sf"/>
</dbReference>